<dbReference type="Proteomes" id="UP000191144">
    <property type="component" value="Chromosome C"/>
</dbReference>
<keyword evidence="3" id="KW-1185">Reference proteome</keyword>
<name>A0A1G4J2P9_9SACH</name>
<dbReference type="OrthoDB" id="4034641at2759"/>
<dbReference type="EMBL" id="LT598479">
    <property type="protein sequence ID" value="SCU83651.1"/>
    <property type="molecule type" value="Genomic_DNA"/>
</dbReference>
<proteinExistence type="predicted"/>
<evidence type="ECO:0000313" key="3">
    <source>
        <dbReference type="Proteomes" id="UP000191144"/>
    </source>
</evidence>
<feature type="compositionally biased region" description="Basic and acidic residues" evidence="1">
    <location>
        <begin position="51"/>
        <end position="64"/>
    </location>
</feature>
<feature type="compositionally biased region" description="Basic and acidic residues" evidence="1">
    <location>
        <begin position="71"/>
        <end position="94"/>
    </location>
</feature>
<sequence length="94" mass="10674">MLQQTIRGSRTLQNLTLQTARPGVALRCISKQAKSKTPESASQKELNANQKRLEELEKKGDSKNSKYQMPSREELKKKGEDAQVEQQRPDDGVY</sequence>
<accession>A0A1G4J2P9</accession>
<gene>
    <name evidence="2" type="ORF">LAME_0C05996G</name>
</gene>
<dbReference type="AlphaFoldDB" id="A0A1G4J2P9"/>
<feature type="compositionally biased region" description="Polar residues" evidence="1">
    <location>
        <begin position="38"/>
        <end position="50"/>
    </location>
</feature>
<evidence type="ECO:0000313" key="2">
    <source>
        <dbReference type="EMBL" id="SCU83651.1"/>
    </source>
</evidence>
<organism evidence="2 3">
    <name type="scientific">Lachancea meyersii CBS 8951</name>
    <dbReference type="NCBI Taxonomy" id="1266667"/>
    <lineage>
        <taxon>Eukaryota</taxon>
        <taxon>Fungi</taxon>
        <taxon>Dikarya</taxon>
        <taxon>Ascomycota</taxon>
        <taxon>Saccharomycotina</taxon>
        <taxon>Saccharomycetes</taxon>
        <taxon>Saccharomycetales</taxon>
        <taxon>Saccharomycetaceae</taxon>
        <taxon>Lachancea</taxon>
    </lineage>
</organism>
<evidence type="ECO:0000256" key="1">
    <source>
        <dbReference type="SAM" id="MobiDB-lite"/>
    </source>
</evidence>
<protein>
    <submittedName>
        <fullName evidence="2">LAME_0C05996g1_1</fullName>
    </submittedName>
</protein>
<feature type="region of interest" description="Disordered" evidence="1">
    <location>
        <begin position="31"/>
        <end position="94"/>
    </location>
</feature>
<reference evidence="3" key="1">
    <citation type="submission" date="2016-03" db="EMBL/GenBank/DDBJ databases">
        <authorList>
            <person name="Devillers Hugo."/>
        </authorList>
    </citation>
    <scope>NUCLEOTIDE SEQUENCE [LARGE SCALE GENOMIC DNA]</scope>
</reference>